<keyword evidence="7" id="KW-1185">Reference proteome</keyword>
<comment type="caution">
    <text evidence="6">The sequence shown here is derived from an EMBL/GenBank/DDBJ whole genome shotgun (WGS) entry which is preliminary data.</text>
</comment>
<evidence type="ECO:0000256" key="1">
    <source>
        <dbReference type="ARBA" id="ARBA00005641"/>
    </source>
</evidence>
<evidence type="ECO:0000259" key="5">
    <source>
        <dbReference type="Pfam" id="PF00150"/>
    </source>
</evidence>
<evidence type="ECO:0000313" key="7">
    <source>
        <dbReference type="Proteomes" id="UP001642405"/>
    </source>
</evidence>
<dbReference type="Pfam" id="PF00150">
    <property type="entry name" value="Cellulase"/>
    <property type="match status" value="1"/>
</dbReference>
<evidence type="ECO:0000313" key="6">
    <source>
        <dbReference type="EMBL" id="CAK7218829.1"/>
    </source>
</evidence>
<keyword evidence="2 4" id="KW-0378">Hydrolase</keyword>
<dbReference type="InterPro" id="IPR017853">
    <property type="entry name" value="GH"/>
</dbReference>
<feature type="domain" description="Glycoside hydrolase family 5" evidence="5">
    <location>
        <begin position="21"/>
        <end position="300"/>
    </location>
</feature>
<dbReference type="Gene3D" id="3.20.20.80">
    <property type="entry name" value="Glycosidases"/>
    <property type="match status" value="1"/>
</dbReference>
<evidence type="ECO:0000256" key="3">
    <source>
        <dbReference type="ARBA" id="ARBA00023295"/>
    </source>
</evidence>
<dbReference type="Proteomes" id="UP001642405">
    <property type="component" value="Unassembled WGS sequence"/>
</dbReference>
<gene>
    <name evidence="6" type="ORF">SCUCBS95973_003616</name>
</gene>
<evidence type="ECO:0000256" key="2">
    <source>
        <dbReference type="ARBA" id="ARBA00022801"/>
    </source>
</evidence>
<sequence length="345" mass="37716">MEVNLPEGLHKQSIPFLADWIKGQGFNCVRLTYSIDHALSPNTLVSDAFTNAATAAGVPLANMTAMYQAAVVANPFMGDANTTTQDVYGAVIDALWERGIMTLLDNHVSKASWCCDLTDGNGWWDTAFGYIALNSQYFHTGEWMQGLQAMAAWAYGNHPGVYDLVAEAGTLVHAANPDVLVVVGGVNSATDLTSIRLSRMVNTTGWPGKHVWEWHSYSFTVTFPRILPCSLLKDLYGGFVGFVLTQNKEYTAPLILSEFGVGQTGGPDDGGLSSADSKYLSCLTEYMESNDSDCVVWALQGSYYVRDGKTDYNETWGLMNHDWTALRNPQFPGLLGAMWNMTQGP</sequence>
<comment type="similarity">
    <text evidence="1 4">Belongs to the glycosyl hydrolase 5 (cellulase A) family.</text>
</comment>
<proteinExistence type="inferred from homology"/>
<reference evidence="6 7" key="1">
    <citation type="submission" date="2024-01" db="EMBL/GenBank/DDBJ databases">
        <authorList>
            <person name="Allen C."/>
            <person name="Tagirdzhanova G."/>
        </authorList>
    </citation>
    <scope>NUCLEOTIDE SEQUENCE [LARGE SCALE GENOMIC DNA]</scope>
</reference>
<dbReference type="PANTHER" id="PTHR31263">
    <property type="entry name" value="CELLULASE FAMILY PROTEIN (AFU_ORTHOLOGUE AFUA_5G14560)"/>
    <property type="match status" value="1"/>
</dbReference>
<accession>A0ABP0BGS4</accession>
<dbReference type="PANTHER" id="PTHR31263:SF0">
    <property type="entry name" value="CELLULASE FAMILY PROTEIN (AFU_ORTHOLOGUE AFUA_5G14560)"/>
    <property type="match status" value="1"/>
</dbReference>
<keyword evidence="3 4" id="KW-0326">Glycosidase</keyword>
<organism evidence="6 7">
    <name type="scientific">Sporothrix curviconia</name>
    <dbReference type="NCBI Taxonomy" id="1260050"/>
    <lineage>
        <taxon>Eukaryota</taxon>
        <taxon>Fungi</taxon>
        <taxon>Dikarya</taxon>
        <taxon>Ascomycota</taxon>
        <taxon>Pezizomycotina</taxon>
        <taxon>Sordariomycetes</taxon>
        <taxon>Sordariomycetidae</taxon>
        <taxon>Ophiostomatales</taxon>
        <taxon>Ophiostomataceae</taxon>
        <taxon>Sporothrix</taxon>
    </lineage>
</organism>
<dbReference type="EMBL" id="CAWUHB010000016">
    <property type="protein sequence ID" value="CAK7218829.1"/>
    <property type="molecule type" value="Genomic_DNA"/>
</dbReference>
<protein>
    <recommendedName>
        <fullName evidence="5">Glycoside hydrolase family 5 domain-containing protein</fullName>
    </recommendedName>
</protein>
<name>A0ABP0BGS4_9PEZI</name>
<dbReference type="InterPro" id="IPR001547">
    <property type="entry name" value="Glyco_hydro_5"/>
</dbReference>
<dbReference type="SUPFAM" id="SSF51445">
    <property type="entry name" value="(Trans)glycosidases"/>
    <property type="match status" value="1"/>
</dbReference>
<evidence type="ECO:0000256" key="4">
    <source>
        <dbReference type="RuleBase" id="RU361153"/>
    </source>
</evidence>